<evidence type="ECO:0000256" key="1">
    <source>
        <dbReference type="SAM" id="MobiDB-lite"/>
    </source>
</evidence>
<feature type="signal peptide" evidence="2">
    <location>
        <begin position="1"/>
        <end position="21"/>
    </location>
</feature>
<sequence>MIGRLIATGMLTVTALSPAVAARPQAQSADSAPVERFQDCKAPPSQARLDTPAKTIFVTDAALDDAVLKCLNQWGDRNKVRVVLQPVIQ</sequence>
<dbReference type="AlphaFoldDB" id="A0A1L3ZTK1"/>
<dbReference type="EMBL" id="CP018221">
    <property type="protein sequence ID" value="API58971.1"/>
    <property type="molecule type" value="Genomic_DNA"/>
</dbReference>
<dbReference type="Proteomes" id="UP000182063">
    <property type="component" value="Chromosome"/>
</dbReference>
<feature type="chain" id="PRO_5012792384" evidence="2">
    <location>
        <begin position="22"/>
        <end position="89"/>
    </location>
</feature>
<accession>A0A1L3ZTK1</accession>
<feature type="region of interest" description="Disordered" evidence="1">
    <location>
        <begin position="27"/>
        <end position="46"/>
    </location>
</feature>
<name>A0A1L3ZTK1_9SPHN</name>
<protein>
    <submittedName>
        <fullName evidence="3">Uncharacterized protein</fullName>
    </submittedName>
</protein>
<evidence type="ECO:0000313" key="4">
    <source>
        <dbReference type="Proteomes" id="UP000182063"/>
    </source>
</evidence>
<keyword evidence="4" id="KW-1185">Reference proteome</keyword>
<reference evidence="4" key="1">
    <citation type="submission" date="2016-11" db="EMBL/GenBank/DDBJ databases">
        <title>Complete Genome Sequence of alachlor-degrading Sphingomonas sp. strain JJ-A5.</title>
        <authorList>
            <person name="Lee H."/>
            <person name="Ka J.-O."/>
        </authorList>
    </citation>
    <scope>NUCLEOTIDE SEQUENCE [LARGE SCALE GENOMIC DNA]</scope>
    <source>
        <strain evidence="4">JJ-A5</strain>
    </source>
</reference>
<evidence type="ECO:0000313" key="3">
    <source>
        <dbReference type="EMBL" id="API58971.1"/>
    </source>
</evidence>
<dbReference type="STRING" id="1921510.BSL82_06315"/>
<evidence type="ECO:0000256" key="2">
    <source>
        <dbReference type="SAM" id="SignalP"/>
    </source>
</evidence>
<dbReference type="KEGG" id="sphj:BSL82_06315"/>
<organism evidence="3 4">
    <name type="scientific">Tardibacter chloracetimidivorans</name>
    <dbReference type="NCBI Taxonomy" id="1921510"/>
    <lineage>
        <taxon>Bacteria</taxon>
        <taxon>Pseudomonadati</taxon>
        <taxon>Pseudomonadota</taxon>
        <taxon>Alphaproteobacteria</taxon>
        <taxon>Sphingomonadales</taxon>
        <taxon>Sphingomonadaceae</taxon>
        <taxon>Tardibacter</taxon>
    </lineage>
</organism>
<gene>
    <name evidence="3" type="ORF">BSL82_06315</name>
</gene>
<dbReference type="RefSeq" id="WP_072596523.1">
    <property type="nucleotide sequence ID" value="NZ_CP018221.1"/>
</dbReference>
<proteinExistence type="predicted"/>
<keyword evidence="2" id="KW-0732">Signal</keyword>